<keyword evidence="4" id="KW-1185">Reference proteome</keyword>
<evidence type="ECO:0000256" key="1">
    <source>
        <dbReference type="SAM" id="MobiDB-lite"/>
    </source>
</evidence>
<evidence type="ECO:0000313" key="4">
    <source>
        <dbReference type="Proteomes" id="UP000785679"/>
    </source>
</evidence>
<keyword evidence="2" id="KW-1133">Transmembrane helix</keyword>
<dbReference type="EMBL" id="RRYP01000295">
    <property type="protein sequence ID" value="TNV87652.1"/>
    <property type="molecule type" value="Genomic_DNA"/>
</dbReference>
<feature type="transmembrane region" description="Helical" evidence="2">
    <location>
        <begin position="242"/>
        <end position="265"/>
    </location>
</feature>
<name>A0A8J8P3Z2_HALGN</name>
<organism evidence="3 4">
    <name type="scientific">Halteria grandinella</name>
    <dbReference type="NCBI Taxonomy" id="5974"/>
    <lineage>
        <taxon>Eukaryota</taxon>
        <taxon>Sar</taxon>
        <taxon>Alveolata</taxon>
        <taxon>Ciliophora</taxon>
        <taxon>Intramacronucleata</taxon>
        <taxon>Spirotrichea</taxon>
        <taxon>Stichotrichia</taxon>
        <taxon>Sporadotrichida</taxon>
        <taxon>Halteriidae</taxon>
        <taxon>Halteria</taxon>
    </lineage>
</organism>
<feature type="compositionally biased region" description="Basic residues" evidence="1">
    <location>
        <begin position="420"/>
        <end position="436"/>
    </location>
</feature>
<dbReference type="AlphaFoldDB" id="A0A8J8P3Z2"/>
<protein>
    <submittedName>
        <fullName evidence="3">Uncharacterized protein</fullName>
    </submittedName>
</protein>
<comment type="caution">
    <text evidence="3">The sequence shown here is derived from an EMBL/GenBank/DDBJ whole genome shotgun (WGS) entry which is preliminary data.</text>
</comment>
<feature type="region of interest" description="Disordered" evidence="1">
    <location>
        <begin position="405"/>
        <end position="442"/>
    </location>
</feature>
<gene>
    <name evidence="3" type="ORF">FGO68_gene11871</name>
</gene>
<feature type="transmembrane region" description="Helical" evidence="2">
    <location>
        <begin position="40"/>
        <end position="58"/>
    </location>
</feature>
<feature type="transmembrane region" description="Helical" evidence="2">
    <location>
        <begin position="90"/>
        <end position="111"/>
    </location>
</feature>
<proteinExistence type="predicted"/>
<feature type="transmembrane region" description="Helical" evidence="2">
    <location>
        <begin position="271"/>
        <end position="288"/>
    </location>
</feature>
<evidence type="ECO:0000313" key="3">
    <source>
        <dbReference type="EMBL" id="TNV87652.1"/>
    </source>
</evidence>
<dbReference type="PANTHER" id="PTHR11319:SF35">
    <property type="entry name" value="OUTER MEMBRANE PROTEIN PMPC-RELATED"/>
    <property type="match status" value="1"/>
</dbReference>
<dbReference type="PANTHER" id="PTHR11319">
    <property type="entry name" value="G PROTEIN-COUPLED RECEPTOR-RELATED"/>
    <property type="match status" value="1"/>
</dbReference>
<feature type="transmembrane region" description="Helical" evidence="2">
    <location>
        <begin position="300"/>
        <end position="323"/>
    </location>
</feature>
<feature type="transmembrane region" description="Helical" evidence="2">
    <location>
        <begin position="335"/>
        <end position="357"/>
    </location>
</feature>
<evidence type="ECO:0000256" key="2">
    <source>
        <dbReference type="SAM" id="Phobius"/>
    </source>
</evidence>
<reference evidence="3" key="1">
    <citation type="submission" date="2019-06" db="EMBL/GenBank/DDBJ databases">
        <authorList>
            <person name="Zheng W."/>
        </authorList>
    </citation>
    <scope>NUCLEOTIDE SEQUENCE</scope>
    <source>
        <strain evidence="3">QDHG01</strain>
    </source>
</reference>
<accession>A0A8J8P3Z2</accession>
<sequence length="568" mass="65627">MNTNILSNLFLSQTLQFLWGLINSLQMIVRLPLLNLSFPANLQLILGIIIDVTNLSFFSTRDYEQEAFGFTQSEPFDQNFNTMGYDTMNLIYNMGLMFWYLPMILMAFLVLRVVKKMLQSTELQESVKIIVVQWKEGLLVFCQQNILQSAIKVHLGELHRDHHLRPLAHKSGNFFYSISLCQKVWITMGDRVLNVLAIMLAFSLMVFPFISIAWLVIKRKDLEKHEAQCGSLYSGLRIKKSFFALMYSPIFLIRRQIFAATIIFLHDNPMAQVNVTFYTSLLMISYLVHAQPFEEPQLNYLEIFNEITFLMLTYPVLLFTGYMDADAEFQYNIGWSMILTIILNVVVNFIVILWEALKGAWTGIKKCRQRISQNIAQSDKVEKLPINNYEELQQPIDEIAELKKQKKKTHKKTISQVNAKSKRSSSKYNPKPKQRSRLASNATDFGAPIINDTSQFESTQTYLQPAPQIRPRIRNLATYVTNVGDGEPRFEDSPLSMKRKSQLRAFEDQSTTVGGGMSEYQRKRELFNEEIQRLERDQEVKRLYDKEMGKGAIVMKGKSRGANSVNLL</sequence>
<keyword evidence="2" id="KW-0472">Membrane</keyword>
<keyword evidence="2" id="KW-0812">Transmembrane</keyword>
<dbReference type="Proteomes" id="UP000785679">
    <property type="component" value="Unassembled WGS sequence"/>
</dbReference>
<feature type="transmembrane region" description="Helical" evidence="2">
    <location>
        <begin position="195"/>
        <end position="217"/>
    </location>
</feature>